<keyword evidence="4" id="KW-0418">Kinase</keyword>
<evidence type="ECO:0000259" key="3">
    <source>
        <dbReference type="PROSITE" id="PS50200"/>
    </source>
</evidence>
<dbReference type="SMART" id="SM00314">
    <property type="entry name" value="RA"/>
    <property type="match status" value="1"/>
</dbReference>
<dbReference type="CDD" id="cd01786">
    <property type="entry name" value="RA_STE50"/>
    <property type="match status" value="1"/>
</dbReference>
<feature type="region of interest" description="Disordered" evidence="1">
    <location>
        <begin position="206"/>
        <end position="284"/>
    </location>
</feature>
<feature type="compositionally biased region" description="Polar residues" evidence="1">
    <location>
        <begin position="303"/>
        <end position="331"/>
    </location>
</feature>
<dbReference type="SMART" id="SM00454">
    <property type="entry name" value="SAM"/>
    <property type="match status" value="1"/>
</dbReference>
<dbReference type="PROSITE" id="PS50200">
    <property type="entry name" value="RA"/>
    <property type="match status" value="1"/>
</dbReference>
<dbReference type="CDD" id="cd09533">
    <property type="entry name" value="SAM_Ste50-like_fungal"/>
    <property type="match status" value="1"/>
</dbReference>
<dbReference type="Gene3D" id="1.10.150.50">
    <property type="entry name" value="Transcription Factor, Ets-1"/>
    <property type="match status" value="1"/>
</dbReference>
<dbReference type="Proteomes" id="UP000192927">
    <property type="component" value="Unassembled WGS sequence"/>
</dbReference>
<protein>
    <submittedName>
        <fullName evidence="4">Mapkkk cascade protein kinase regulator ste50</fullName>
    </submittedName>
</protein>
<feature type="region of interest" description="Disordered" evidence="1">
    <location>
        <begin position="303"/>
        <end position="408"/>
    </location>
</feature>
<dbReference type="InterPro" id="IPR029071">
    <property type="entry name" value="Ubiquitin-like_domsf"/>
</dbReference>
<sequence length="529" mass="57893">MTFPTAYHADSDADDEYERSVLTSPILPNDSESSPTDSEPPSAEHTPTTFGGHVDFDRLSPRSIVTEWTANECANFISSLGLSQYCDKFLENEIVGEALIALKHDELKEMGITSVGHRLTILKGVYDIKIKQDIPMDLEHYIPLSAEASVQDQTATQEDLARIIQSIKMRDERIIQAESELRRVTDEYRKLREELLPVFRMAKDRSQPLPFQPTASGHSPDYHNHNDGMASPVTSQAPLEKSGATASRKFPTTQKLFLGSTPKNNSPTQIPHSIPEGKPLADMTNLDPSAAVTLASNHLAAQTINGVPPSNSPSQVNLPSPTSPSIYNNQQPLPPHIYSRPNGNPQTSTRQVYPHSADELYSSNAPTLAGSDRDRSNPTPTPTGSTRQPRQPDEPPPSGGGQREAPSVDIVKKFRVSVDDPCYKVLPAALKKYNINAPWRQYSLYIVYGDQERCLALDEKPLELFKQLNLEGRKPMFMLRRHATPTEGHSGPSAGGGMGGVGFDPAMGLGTGRGYQSSIQLTQLPGGVL</sequence>
<dbReference type="Pfam" id="PF00788">
    <property type="entry name" value="RA"/>
    <property type="match status" value="1"/>
</dbReference>
<evidence type="ECO:0000313" key="4">
    <source>
        <dbReference type="EMBL" id="SLM34921.1"/>
    </source>
</evidence>
<name>A0A1W5CVR5_9LECA</name>
<dbReference type="SUPFAM" id="SSF54236">
    <property type="entry name" value="Ubiquitin-like"/>
    <property type="match status" value="1"/>
</dbReference>
<keyword evidence="4" id="KW-0808">Transferase</keyword>
<organism evidence="4 5">
    <name type="scientific">Lasallia pustulata</name>
    <dbReference type="NCBI Taxonomy" id="136370"/>
    <lineage>
        <taxon>Eukaryota</taxon>
        <taxon>Fungi</taxon>
        <taxon>Dikarya</taxon>
        <taxon>Ascomycota</taxon>
        <taxon>Pezizomycotina</taxon>
        <taxon>Lecanoromycetes</taxon>
        <taxon>OSLEUM clade</taxon>
        <taxon>Umbilicariomycetidae</taxon>
        <taxon>Umbilicariales</taxon>
        <taxon>Umbilicariaceae</taxon>
        <taxon>Lasallia</taxon>
    </lineage>
</organism>
<dbReference type="GO" id="GO:0007165">
    <property type="term" value="P:signal transduction"/>
    <property type="evidence" value="ECO:0007669"/>
    <property type="project" value="InterPro"/>
</dbReference>
<evidence type="ECO:0000259" key="2">
    <source>
        <dbReference type="PROSITE" id="PS50105"/>
    </source>
</evidence>
<proteinExistence type="predicted"/>
<feature type="compositionally biased region" description="Low complexity" evidence="1">
    <location>
        <begin position="28"/>
        <end position="41"/>
    </location>
</feature>
<reference evidence="5" key="1">
    <citation type="submission" date="2017-03" db="EMBL/GenBank/DDBJ databases">
        <authorList>
            <person name="Sharma R."/>
            <person name="Thines M."/>
        </authorList>
    </citation>
    <scope>NUCLEOTIDE SEQUENCE [LARGE SCALE GENOMIC DNA]</scope>
</reference>
<accession>A0A1W5CVR5</accession>
<dbReference type="PANTHER" id="PTHR46829">
    <property type="entry name" value="STERILE ALPHA MOTIF DOMAIN-CONTAINING PROTEIN 15"/>
    <property type="match status" value="1"/>
</dbReference>
<dbReference type="PROSITE" id="PS50105">
    <property type="entry name" value="SAM_DOMAIN"/>
    <property type="match status" value="1"/>
</dbReference>
<dbReference type="GO" id="GO:0016301">
    <property type="term" value="F:kinase activity"/>
    <property type="evidence" value="ECO:0007669"/>
    <property type="project" value="UniProtKB-KW"/>
</dbReference>
<feature type="region of interest" description="Disordered" evidence="1">
    <location>
        <begin position="1"/>
        <end position="54"/>
    </location>
</feature>
<evidence type="ECO:0000256" key="1">
    <source>
        <dbReference type="SAM" id="MobiDB-lite"/>
    </source>
</evidence>
<dbReference type="InterPro" id="IPR001660">
    <property type="entry name" value="SAM"/>
</dbReference>
<dbReference type="EMBL" id="FWEW01000441">
    <property type="protein sequence ID" value="SLM34921.1"/>
    <property type="molecule type" value="Genomic_DNA"/>
</dbReference>
<keyword evidence="5" id="KW-1185">Reference proteome</keyword>
<dbReference type="Pfam" id="PF07647">
    <property type="entry name" value="SAM_2"/>
    <property type="match status" value="1"/>
</dbReference>
<feature type="compositionally biased region" description="Polar residues" evidence="1">
    <location>
        <begin position="341"/>
        <end position="351"/>
    </location>
</feature>
<dbReference type="Gene3D" id="3.10.20.90">
    <property type="entry name" value="Phosphatidylinositol 3-kinase Catalytic Subunit, Chain A, domain 1"/>
    <property type="match status" value="1"/>
</dbReference>
<feature type="domain" description="SAM" evidence="2">
    <location>
        <begin position="68"/>
        <end position="131"/>
    </location>
</feature>
<feature type="compositionally biased region" description="Polar residues" evidence="1">
    <location>
        <begin position="250"/>
        <end position="271"/>
    </location>
</feature>
<dbReference type="SUPFAM" id="SSF47769">
    <property type="entry name" value="SAM/Pointed domain"/>
    <property type="match status" value="1"/>
</dbReference>
<dbReference type="AlphaFoldDB" id="A0A1W5CVR5"/>
<feature type="domain" description="Ras-associating" evidence="3">
    <location>
        <begin position="412"/>
        <end position="484"/>
    </location>
</feature>
<evidence type="ECO:0000313" key="5">
    <source>
        <dbReference type="Proteomes" id="UP000192927"/>
    </source>
</evidence>
<dbReference type="InterPro" id="IPR000159">
    <property type="entry name" value="RA_dom"/>
</dbReference>
<dbReference type="PANTHER" id="PTHR46829:SF1">
    <property type="entry name" value="STERILE ALPHA MOTIF DOMAIN-CONTAINING PROTEIN 15"/>
    <property type="match status" value="1"/>
</dbReference>
<dbReference type="InterPro" id="IPR013761">
    <property type="entry name" value="SAM/pointed_sf"/>
</dbReference>